<dbReference type="NCBIfam" id="NF002823">
    <property type="entry name" value="PRK02991.1"/>
    <property type="match status" value="1"/>
</dbReference>
<dbReference type="GO" id="GO:0036088">
    <property type="term" value="P:D-serine catabolic process"/>
    <property type="evidence" value="ECO:0007669"/>
    <property type="project" value="TreeGrafter"/>
</dbReference>
<evidence type="ECO:0000256" key="3">
    <source>
        <dbReference type="ARBA" id="ARBA00023239"/>
    </source>
</evidence>
<dbReference type="Proteomes" id="UP000677180">
    <property type="component" value="Chromosome"/>
</dbReference>
<keyword evidence="2 4" id="KW-0663">Pyridoxal phosphate</keyword>
<dbReference type="GO" id="GO:0016836">
    <property type="term" value="F:hydro-lyase activity"/>
    <property type="evidence" value="ECO:0007669"/>
    <property type="project" value="UniProtKB-UniRule"/>
</dbReference>
<dbReference type="Gene3D" id="3.40.50.1100">
    <property type="match status" value="2"/>
</dbReference>
<evidence type="ECO:0000313" key="6">
    <source>
        <dbReference type="EMBL" id="QUC10485.1"/>
    </source>
</evidence>
<keyword evidence="3 4" id="KW-0456">Lyase</keyword>
<dbReference type="AlphaFoldDB" id="A0A3N4CVV8"/>
<dbReference type="InterPro" id="IPR036052">
    <property type="entry name" value="TrpB-like_PALP_sf"/>
</dbReference>
<evidence type="ECO:0000256" key="2">
    <source>
        <dbReference type="ARBA" id="ARBA00022898"/>
    </source>
</evidence>
<comment type="catalytic activity">
    <reaction evidence="4">
        <text>D-serine = pyruvate + NH4(+)</text>
        <dbReference type="Rhea" id="RHEA:13977"/>
        <dbReference type="ChEBI" id="CHEBI:15361"/>
        <dbReference type="ChEBI" id="CHEBI:28938"/>
        <dbReference type="ChEBI" id="CHEBI:35247"/>
        <dbReference type="EC" id="4.3.1.18"/>
    </reaction>
</comment>
<dbReference type="InterPro" id="IPR050147">
    <property type="entry name" value="Ser/Thr_Dehydratase"/>
</dbReference>
<comment type="cofactor">
    <cofactor evidence="1 4">
        <name>pyridoxal 5'-phosphate</name>
        <dbReference type="ChEBI" id="CHEBI:597326"/>
    </cofactor>
</comment>
<dbReference type="GeneID" id="64406218"/>
<dbReference type="Pfam" id="PF00291">
    <property type="entry name" value="PALP"/>
    <property type="match status" value="1"/>
</dbReference>
<feature type="domain" description="Tryptophan synthase beta chain-like PALP" evidence="5">
    <location>
        <begin position="102"/>
        <end position="397"/>
    </location>
</feature>
<dbReference type="EMBL" id="CP072385">
    <property type="protein sequence ID" value="QUC10485.1"/>
    <property type="molecule type" value="Genomic_DNA"/>
</dbReference>
<dbReference type="GO" id="GO:0009097">
    <property type="term" value="P:isoleucine biosynthetic process"/>
    <property type="evidence" value="ECO:0007669"/>
    <property type="project" value="TreeGrafter"/>
</dbReference>
<sequence>MTSIAGKEPSTWEAKFPLIRELVAYQETAWFNPGIRSGKAALTGLGLTVADIDDAAARLRRFAPYIAQVFPETRLSAGIIESPLYAAPFMQAAIERREDIRIPGKLWVKMDAELPISGSIKARGGIYEVLHHAEWVALDAGLITRDSDYRELDSPEARELFAEHSIAVGSTGNLGLSIGIMSARLGFNVTVHMSADARPWKKEMLRRHGVEVAEYESDYSVAVAAGRKQARSDPSMHFVDDENSTTLFLGYAVAGRRLAGQLQAFDIPVDEKHPLFVYLPCGVGGGPGGITFGLKTVFGDAVHPVFAEPTHSPSMLLGVRTGLHDGVCVQDFGIDNVTAADGLAVGRPSGFVGRSLEHAIDGYYTVSDENLYRYLTLLRETEGLKVEPSAVAGFLGPQRVLDDAAYLKRTKLTSKVLANATHLVWATGGSMVPPDEMNDYFRKGVELLLEF</sequence>
<accession>A0A3N4CVV8</accession>
<reference evidence="6" key="2">
    <citation type="submission" date="2021-03" db="EMBL/GenBank/DDBJ databases">
        <title>Human Oral Microbial Genomes.</title>
        <authorList>
            <person name="Johnston C.D."/>
            <person name="Chen T."/>
            <person name="Dewhirst F.E."/>
        </authorList>
    </citation>
    <scope>NUCLEOTIDE SEQUENCE</scope>
    <source>
        <strain evidence="6">F0714</strain>
    </source>
</reference>
<dbReference type="RefSeq" id="WP_014845860.1">
    <property type="nucleotide sequence ID" value="NZ_CAJZDL010000011.1"/>
</dbReference>
<dbReference type="GO" id="GO:0030170">
    <property type="term" value="F:pyridoxal phosphate binding"/>
    <property type="evidence" value="ECO:0007669"/>
    <property type="project" value="InterPro"/>
</dbReference>
<dbReference type="GO" id="GO:0008721">
    <property type="term" value="F:D-serine ammonia-lyase activity"/>
    <property type="evidence" value="ECO:0007669"/>
    <property type="project" value="UniProtKB-EC"/>
</dbReference>
<dbReference type="InterPro" id="IPR001926">
    <property type="entry name" value="TrpB-like_PALP"/>
</dbReference>
<evidence type="ECO:0000313" key="8">
    <source>
        <dbReference type="Proteomes" id="UP000273044"/>
    </source>
</evidence>
<name>A0A3N4CVV8_9ACTN</name>
<dbReference type="PANTHER" id="PTHR48078:SF9">
    <property type="entry name" value="D-SERINE DEHYDRATASE"/>
    <property type="match status" value="1"/>
</dbReference>
<evidence type="ECO:0000259" key="5">
    <source>
        <dbReference type="Pfam" id="PF00291"/>
    </source>
</evidence>
<evidence type="ECO:0000313" key="7">
    <source>
        <dbReference type="EMBL" id="VEH69465.1"/>
    </source>
</evidence>
<evidence type="ECO:0000256" key="4">
    <source>
        <dbReference type="HAMAP-Rule" id="MF_01030"/>
    </source>
</evidence>
<dbReference type="OMA" id="ESDPNCF"/>
<protein>
    <recommendedName>
        <fullName evidence="4">Probable D-serine dehydratase</fullName>
        <ecNumber evidence="4">4.3.1.18</ecNumber>
    </recommendedName>
    <alternativeName>
        <fullName evidence="4">D-serine deaminase</fullName>
        <shortName evidence="4">DSD</shortName>
    </alternativeName>
</protein>
<feature type="modified residue" description="N6-(pyridoxal phosphate)lysine" evidence="4">
    <location>
        <position position="121"/>
    </location>
</feature>
<organism evidence="7 8">
    <name type="scientific">Arachnia propionica</name>
    <dbReference type="NCBI Taxonomy" id="1750"/>
    <lineage>
        <taxon>Bacteria</taxon>
        <taxon>Bacillati</taxon>
        <taxon>Actinomycetota</taxon>
        <taxon>Actinomycetes</taxon>
        <taxon>Propionibacteriales</taxon>
        <taxon>Propionibacteriaceae</taxon>
        <taxon>Arachnia</taxon>
    </lineage>
</organism>
<dbReference type="SUPFAM" id="SSF53686">
    <property type="entry name" value="Tryptophan synthase beta subunit-like PLP-dependent enzymes"/>
    <property type="match status" value="1"/>
</dbReference>
<dbReference type="InterPro" id="IPR011780">
    <property type="entry name" value="D_Ser_am_lyase"/>
</dbReference>
<gene>
    <name evidence="4 7" type="primary">dsdA</name>
    <name evidence="6" type="ORF">J5A53_11960</name>
    <name evidence="7" type="ORF">NCTC12967_00734</name>
</gene>
<dbReference type="HAMAP" id="MF_01030">
    <property type="entry name" value="D_Ser_dehydrat"/>
    <property type="match status" value="1"/>
</dbReference>
<dbReference type="NCBIfam" id="TIGR02035">
    <property type="entry name" value="D_Ser_am_lyase"/>
    <property type="match status" value="1"/>
</dbReference>
<reference evidence="7 8" key="1">
    <citation type="submission" date="2018-12" db="EMBL/GenBank/DDBJ databases">
        <authorList>
            <consortium name="Pathogen Informatics"/>
        </authorList>
    </citation>
    <scope>NUCLEOTIDE SEQUENCE [LARGE SCALE GENOMIC DNA]</scope>
    <source>
        <strain evidence="7 8">NCTC12967</strain>
    </source>
</reference>
<dbReference type="PROSITE" id="PS00165">
    <property type="entry name" value="DEHYDRATASE_SER_THR"/>
    <property type="match status" value="1"/>
</dbReference>
<dbReference type="InterPro" id="IPR000634">
    <property type="entry name" value="Ser/Thr_deHydtase_PyrdxlP-BS"/>
</dbReference>
<dbReference type="Proteomes" id="UP000273044">
    <property type="component" value="Chromosome"/>
</dbReference>
<dbReference type="EMBL" id="LR134406">
    <property type="protein sequence ID" value="VEH69465.1"/>
    <property type="molecule type" value="Genomic_DNA"/>
</dbReference>
<dbReference type="EC" id="4.3.1.18" evidence="4"/>
<keyword evidence="8" id="KW-1185">Reference proteome</keyword>
<dbReference type="PANTHER" id="PTHR48078">
    <property type="entry name" value="THREONINE DEHYDRATASE, MITOCHONDRIAL-RELATED"/>
    <property type="match status" value="1"/>
</dbReference>
<dbReference type="OrthoDB" id="9780546at2"/>
<proteinExistence type="inferred from homology"/>
<comment type="similarity">
    <text evidence="4">Belongs to the serine/threonine dehydratase family. DsdA subfamily.</text>
</comment>
<evidence type="ECO:0000256" key="1">
    <source>
        <dbReference type="ARBA" id="ARBA00001933"/>
    </source>
</evidence>